<comment type="caution">
    <text evidence="3">The sequence shown here is derived from an EMBL/GenBank/DDBJ whole genome shotgun (WGS) entry which is preliminary data.</text>
</comment>
<dbReference type="RefSeq" id="WP_283345142.1">
    <property type="nucleotide sequence ID" value="NZ_JASHIF010000011.1"/>
</dbReference>
<dbReference type="EMBL" id="JASHIF010000011">
    <property type="protein sequence ID" value="MDI9860434.1"/>
    <property type="molecule type" value="Genomic_DNA"/>
</dbReference>
<dbReference type="Proteomes" id="UP001236507">
    <property type="component" value="Unassembled WGS sequence"/>
</dbReference>
<feature type="chain" id="PRO_5045096383" description="Tetratricopeptide repeat protein" evidence="2">
    <location>
        <begin position="19"/>
        <end position="244"/>
    </location>
</feature>
<dbReference type="PANTHER" id="PTHR12558:SF13">
    <property type="entry name" value="CELL DIVISION CYCLE PROTEIN 27 HOMOLOG"/>
    <property type="match status" value="1"/>
</dbReference>
<dbReference type="PANTHER" id="PTHR12558">
    <property type="entry name" value="CELL DIVISION CYCLE 16,23,27"/>
    <property type="match status" value="1"/>
</dbReference>
<accession>A0ABT6YA21</accession>
<keyword evidence="2" id="KW-0732">Signal</keyword>
<dbReference type="InterPro" id="IPR019734">
    <property type="entry name" value="TPR_rpt"/>
</dbReference>
<keyword evidence="1" id="KW-0802">TPR repeat</keyword>
<reference evidence="3 4" key="1">
    <citation type="submission" date="2023-05" db="EMBL/GenBank/DDBJ databases">
        <title>Novel species of genus Flectobacillus isolated from stream in China.</title>
        <authorList>
            <person name="Lu H."/>
        </authorList>
    </citation>
    <scope>NUCLEOTIDE SEQUENCE [LARGE SCALE GENOMIC DNA]</scope>
    <source>
        <strain evidence="3 4">KCTC 42575</strain>
    </source>
</reference>
<feature type="repeat" description="TPR" evidence="1">
    <location>
        <begin position="115"/>
        <end position="148"/>
    </location>
</feature>
<organism evidence="3 4">
    <name type="scientific">Flectobacillus roseus</name>
    <dbReference type="NCBI Taxonomy" id="502259"/>
    <lineage>
        <taxon>Bacteria</taxon>
        <taxon>Pseudomonadati</taxon>
        <taxon>Bacteroidota</taxon>
        <taxon>Cytophagia</taxon>
        <taxon>Cytophagales</taxon>
        <taxon>Flectobacillaceae</taxon>
        <taxon>Flectobacillus</taxon>
    </lineage>
</organism>
<keyword evidence="4" id="KW-1185">Reference proteome</keyword>
<sequence length="244" mass="28099">MRKLLYFFILSSTVQAFAQTEVAQLASSRQITKKETANLDSQDVRYLPLFGSRETLQKQLVKNADFVEQCITNFSTKEEASKFFAERGWEYLSEGLLDTATYRFNLAYLLNPNNMDVYWGLGSISYQRNNFEQSAAFLRKGLSLSPDNTVLMVDVATVQIACFKEKKDCNDIDDALALLEKSVKLDSTNANAWLKYSIAEFQLEHYDKAWDYLHKCRVLDLSFVDLNYVQELMAKKEDPVGFFK</sequence>
<dbReference type="SUPFAM" id="SSF48452">
    <property type="entry name" value="TPR-like"/>
    <property type="match status" value="1"/>
</dbReference>
<name>A0ABT6YA21_9BACT</name>
<evidence type="ECO:0000313" key="3">
    <source>
        <dbReference type="EMBL" id="MDI9860434.1"/>
    </source>
</evidence>
<protein>
    <recommendedName>
        <fullName evidence="5">Tetratricopeptide repeat protein</fullName>
    </recommendedName>
</protein>
<gene>
    <name evidence="3" type="ORF">QM524_14570</name>
</gene>
<dbReference type="InterPro" id="IPR011990">
    <property type="entry name" value="TPR-like_helical_dom_sf"/>
</dbReference>
<evidence type="ECO:0000256" key="1">
    <source>
        <dbReference type="PROSITE-ProRule" id="PRU00339"/>
    </source>
</evidence>
<evidence type="ECO:0000256" key="2">
    <source>
        <dbReference type="SAM" id="SignalP"/>
    </source>
</evidence>
<evidence type="ECO:0008006" key="5">
    <source>
        <dbReference type="Google" id="ProtNLM"/>
    </source>
</evidence>
<dbReference type="Gene3D" id="1.25.40.10">
    <property type="entry name" value="Tetratricopeptide repeat domain"/>
    <property type="match status" value="1"/>
</dbReference>
<dbReference type="PROSITE" id="PS50005">
    <property type="entry name" value="TPR"/>
    <property type="match status" value="1"/>
</dbReference>
<feature type="signal peptide" evidence="2">
    <location>
        <begin position="1"/>
        <end position="18"/>
    </location>
</feature>
<evidence type="ECO:0000313" key="4">
    <source>
        <dbReference type="Proteomes" id="UP001236507"/>
    </source>
</evidence>
<proteinExistence type="predicted"/>
<dbReference type="SMART" id="SM00028">
    <property type="entry name" value="TPR"/>
    <property type="match status" value="2"/>
</dbReference>